<proteinExistence type="predicted"/>
<name>A0A0V1CBQ8_TRIBR</name>
<feature type="region of interest" description="Disordered" evidence="1">
    <location>
        <begin position="1"/>
        <end position="49"/>
    </location>
</feature>
<evidence type="ECO:0000313" key="2">
    <source>
        <dbReference type="EMBL" id="KRY46610.1"/>
    </source>
</evidence>
<feature type="compositionally biased region" description="Polar residues" evidence="1">
    <location>
        <begin position="27"/>
        <end position="49"/>
    </location>
</feature>
<accession>A0A0V1CBQ8</accession>
<sequence length="78" mass="8893">MKDQLHPQNKDTKDDVHTTLTPEKKSSSIALTKTEQENEINTNDQTCSGYTTKTGMQRWSEMTNDNLVHADLSIKIKK</sequence>
<feature type="compositionally biased region" description="Basic and acidic residues" evidence="1">
    <location>
        <begin position="1"/>
        <end position="26"/>
    </location>
</feature>
<dbReference type="EMBL" id="JYDI01000279">
    <property type="protein sequence ID" value="KRY46610.1"/>
    <property type="molecule type" value="Genomic_DNA"/>
</dbReference>
<evidence type="ECO:0000256" key="1">
    <source>
        <dbReference type="SAM" id="MobiDB-lite"/>
    </source>
</evidence>
<gene>
    <name evidence="2" type="ORF">T03_9306</name>
</gene>
<evidence type="ECO:0000313" key="3">
    <source>
        <dbReference type="Proteomes" id="UP000054653"/>
    </source>
</evidence>
<keyword evidence="3" id="KW-1185">Reference proteome</keyword>
<dbReference type="AlphaFoldDB" id="A0A0V1CBQ8"/>
<protein>
    <submittedName>
        <fullName evidence="2">Uncharacterized protein</fullName>
    </submittedName>
</protein>
<organism evidence="2 3">
    <name type="scientific">Trichinella britovi</name>
    <name type="common">Parasitic roundworm</name>
    <dbReference type="NCBI Taxonomy" id="45882"/>
    <lineage>
        <taxon>Eukaryota</taxon>
        <taxon>Metazoa</taxon>
        <taxon>Ecdysozoa</taxon>
        <taxon>Nematoda</taxon>
        <taxon>Enoplea</taxon>
        <taxon>Dorylaimia</taxon>
        <taxon>Trichinellida</taxon>
        <taxon>Trichinellidae</taxon>
        <taxon>Trichinella</taxon>
    </lineage>
</organism>
<dbReference type="Proteomes" id="UP000054653">
    <property type="component" value="Unassembled WGS sequence"/>
</dbReference>
<reference evidence="2 3" key="1">
    <citation type="submission" date="2015-01" db="EMBL/GenBank/DDBJ databases">
        <title>Evolution of Trichinella species and genotypes.</title>
        <authorList>
            <person name="Korhonen P.K."/>
            <person name="Edoardo P."/>
            <person name="Giuseppe L.R."/>
            <person name="Gasser R.B."/>
        </authorList>
    </citation>
    <scope>NUCLEOTIDE SEQUENCE [LARGE SCALE GENOMIC DNA]</scope>
    <source>
        <strain evidence="2">ISS120</strain>
    </source>
</reference>
<comment type="caution">
    <text evidence="2">The sequence shown here is derived from an EMBL/GenBank/DDBJ whole genome shotgun (WGS) entry which is preliminary data.</text>
</comment>